<sequence>VNVMLTRCRKGMVIVSNHAFLHFGAGRSTMVGRLGSHWENSYGDQTWVDWRNVVEKRADMPGVCGTAES</sequence>
<accession>A0A165N2J1</accession>
<feature type="non-terminal residue" evidence="1">
    <location>
        <position position="69"/>
    </location>
</feature>
<reference evidence="1 2" key="1">
    <citation type="journal article" date="2016" name="Mol. Biol. Evol.">
        <title>Comparative Genomics of Early-Diverging Mushroom-Forming Fungi Provides Insights into the Origins of Lignocellulose Decay Capabilities.</title>
        <authorList>
            <person name="Nagy L.G."/>
            <person name="Riley R."/>
            <person name="Tritt A."/>
            <person name="Adam C."/>
            <person name="Daum C."/>
            <person name="Floudas D."/>
            <person name="Sun H."/>
            <person name="Yadav J.S."/>
            <person name="Pangilinan J."/>
            <person name="Larsson K.H."/>
            <person name="Matsuura K."/>
            <person name="Barry K."/>
            <person name="Labutti K."/>
            <person name="Kuo R."/>
            <person name="Ohm R.A."/>
            <person name="Bhattacharya S.S."/>
            <person name="Shirouzu T."/>
            <person name="Yoshinaga Y."/>
            <person name="Martin F.M."/>
            <person name="Grigoriev I.V."/>
            <person name="Hibbett D.S."/>
        </authorList>
    </citation>
    <scope>NUCLEOTIDE SEQUENCE [LARGE SCALE GENOMIC DNA]</scope>
    <source>
        <strain evidence="1 2">HHB14362 ss-1</strain>
    </source>
</reference>
<evidence type="ECO:0000313" key="2">
    <source>
        <dbReference type="Proteomes" id="UP000076761"/>
    </source>
</evidence>
<keyword evidence="2" id="KW-1185">Reference proteome</keyword>
<dbReference type="AlphaFoldDB" id="A0A165N2J1"/>
<dbReference type="EMBL" id="KV425650">
    <property type="protein sequence ID" value="KZT19091.1"/>
    <property type="molecule type" value="Genomic_DNA"/>
</dbReference>
<name>A0A165N2J1_9AGAM</name>
<dbReference type="InParanoid" id="A0A165N2J1"/>
<feature type="non-terminal residue" evidence="1">
    <location>
        <position position="1"/>
    </location>
</feature>
<evidence type="ECO:0000313" key="1">
    <source>
        <dbReference type="EMBL" id="KZT19091.1"/>
    </source>
</evidence>
<gene>
    <name evidence="1" type="ORF">NEOLEDRAFT_1039084</name>
</gene>
<dbReference type="Proteomes" id="UP000076761">
    <property type="component" value="Unassembled WGS sequence"/>
</dbReference>
<organism evidence="1 2">
    <name type="scientific">Neolentinus lepideus HHB14362 ss-1</name>
    <dbReference type="NCBI Taxonomy" id="1314782"/>
    <lineage>
        <taxon>Eukaryota</taxon>
        <taxon>Fungi</taxon>
        <taxon>Dikarya</taxon>
        <taxon>Basidiomycota</taxon>
        <taxon>Agaricomycotina</taxon>
        <taxon>Agaricomycetes</taxon>
        <taxon>Gloeophyllales</taxon>
        <taxon>Gloeophyllaceae</taxon>
        <taxon>Neolentinus</taxon>
    </lineage>
</organism>
<proteinExistence type="predicted"/>
<dbReference type="STRING" id="1314782.A0A165N2J1"/>
<protein>
    <recommendedName>
        <fullName evidence="3">DNA2/NAM7 helicase-like C-terminal domain-containing protein</fullName>
    </recommendedName>
</protein>
<evidence type="ECO:0008006" key="3">
    <source>
        <dbReference type="Google" id="ProtNLM"/>
    </source>
</evidence>